<keyword evidence="2" id="KW-1185">Reference proteome</keyword>
<gene>
    <name evidence="1" type="ORF">KIN20_026395</name>
</gene>
<evidence type="ECO:0000313" key="2">
    <source>
        <dbReference type="Proteomes" id="UP001196413"/>
    </source>
</evidence>
<dbReference type="Proteomes" id="UP001196413">
    <property type="component" value="Unassembled WGS sequence"/>
</dbReference>
<dbReference type="AlphaFoldDB" id="A0AAD5QY04"/>
<reference evidence="1" key="1">
    <citation type="submission" date="2021-06" db="EMBL/GenBank/DDBJ databases">
        <title>Parelaphostrongylus tenuis whole genome reference sequence.</title>
        <authorList>
            <person name="Garwood T.J."/>
            <person name="Larsen P.A."/>
            <person name="Fountain-Jones N.M."/>
            <person name="Garbe J.R."/>
            <person name="Macchietto M.G."/>
            <person name="Kania S.A."/>
            <person name="Gerhold R.W."/>
            <person name="Richards J.E."/>
            <person name="Wolf T.M."/>
        </authorList>
    </citation>
    <scope>NUCLEOTIDE SEQUENCE</scope>
    <source>
        <strain evidence="1">MNPRO001-30</strain>
        <tissue evidence="1">Meninges</tissue>
    </source>
</reference>
<evidence type="ECO:0000313" key="1">
    <source>
        <dbReference type="EMBL" id="KAJ1365919.1"/>
    </source>
</evidence>
<protein>
    <submittedName>
        <fullName evidence="1">Uncharacterized protein</fullName>
    </submittedName>
</protein>
<dbReference type="EMBL" id="JAHQIW010005398">
    <property type="protein sequence ID" value="KAJ1365919.1"/>
    <property type="molecule type" value="Genomic_DNA"/>
</dbReference>
<organism evidence="1 2">
    <name type="scientific">Parelaphostrongylus tenuis</name>
    <name type="common">Meningeal worm</name>
    <dbReference type="NCBI Taxonomy" id="148309"/>
    <lineage>
        <taxon>Eukaryota</taxon>
        <taxon>Metazoa</taxon>
        <taxon>Ecdysozoa</taxon>
        <taxon>Nematoda</taxon>
        <taxon>Chromadorea</taxon>
        <taxon>Rhabditida</taxon>
        <taxon>Rhabditina</taxon>
        <taxon>Rhabditomorpha</taxon>
        <taxon>Strongyloidea</taxon>
        <taxon>Metastrongylidae</taxon>
        <taxon>Parelaphostrongylus</taxon>
    </lineage>
</organism>
<name>A0AAD5QY04_PARTN</name>
<proteinExistence type="predicted"/>
<comment type="caution">
    <text evidence="1">The sequence shown here is derived from an EMBL/GenBank/DDBJ whole genome shotgun (WGS) entry which is preliminary data.</text>
</comment>
<sequence length="82" mass="9666">MYDEDDLKEILLSYDWQVKEGQTEDYDLLDNDSKLVTNSNQCPNRKFGSHYYYYQGIARKEKETEAWSLCNTLNQAGNKCLL</sequence>
<accession>A0AAD5QY04</accession>